<name>A0A1N6LWM4_BABMR</name>
<reference evidence="1 2" key="2">
    <citation type="journal article" date="2013" name="PLoS ONE">
        <title>Whole genome mapping and re-organization of the nuclear and mitochondrial genomes of Babesia microti isolates.</title>
        <authorList>
            <person name="Cornillot E."/>
            <person name="Dassouli A."/>
            <person name="Garg A."/>
            <person name="Pachikara N."/>
            <person name="Randazzo S."/>
            <person name="Depoix D."/>
            <person name="Carcy B."/>
            <person name="Delbecq S."/>
            <person name="Frutos R."/>
            <person name="Silva J.C."/>
            <person name="Sutton R."/>
            <person name="Krause P.J."/>
            <person name="Mamoun C.B."/>
        </authorList>
    </citation>
    <scope>NUCLEOTIDE SEQUENCE [LARGE SCALE GENOMIC DNA]</scope>
    <source>
        <strain evidence="1 2">RI</strain>
    </source>
</reference>
<dbReference type="OrthoDB" id="360364at2759"/>
<dbReference type="KEGG" id="bmic:BMR1_01G01410"/>
<dbReference type="SUPFAM" id="SSF143503">
    <property type="entry name" value="PUG domain-like"/>
    <property type="match status" value="1"/>
</dbReference>
<organism evidence="1 2">
    <name type="scientific">Babesia microti (strain RI)</name>
    <dbReference type="NCBI Taxonomy" id="1133968"/>
    <lineage>
        <taxon>Eukaryota</taxon>
        <taxon>Sar</taxon>
        <taxon>Alveolata</taxon>
        <taxon>Apicomplexa</taxon>
        <taxon>Aconoidasida</taxon>
        <taxon>Piroplasmida</taxon>
        <taxon>Babesiidae</taxon>
        <taxon>Babesia</taxon>
    </lineage>
</organism>
<dbReference type="GeneID" id="24423359"/>
<dbReference type="Proteomes" id="UP000002899">
    <property type="component" value="Chromosome I"/>
</dbReference>
<proteinExistence type="predicted"/>
<evidence type="ECO:0000313" key="1">
    <source>
        <dbReference type="EMBL" id="SIO73281.1"/>
    </source>
</evidence>
<dbReference type="CDD" id="cd09212">
    <property type="entry name" value="PUB"/>
    <property type="match status" value="1"/>
</dbReference>
<dbReference type="RefSeq" id="XP_021337385.1">
    <property type="nucleotide sequence ID" value="XM_021482391.1"/>
</dbReference>
<gene>
    <name evidence="1" type="ORF">BMR1_01G01410</name>
</gene>
<dbReference type="AlphaFoldDB" id="A0A1N6LWM4"/>
<sequence length="358" mass="40969">MGSDIDKPLDPKDAIFASDTVEYTQLPESYYSNTIEHAFSLLDSAQLSKPLAEGCTSCIKILNNILLNPWDQTKRWINLNSKTYQLKISPHSCLIELFSSLGFQYTEDHIYLNLVSTPRLRSAYDKLIVFLQDKYGIEIKSNSNHFFDPFKAYKHSTTSNDENCDFELIAKDDIARQIHETCKKLNSNRTVTCLTKQDLCIKLIYPGQNSSRTYDDDGDSTTEGQNDQEVNDALLMIKNMHKNFQFQSKSKMKLNNLLKCKIYDKSRIQFVISPVEILELTLPSSIKIRQIYQLLGKLGCIYTGKLCIMPLKTELSQNSTLLDLDLVPNCRIHITGPCSNNRIDKDVLNNFTLINFTE</sequence>
<evidence type="ECO:0000313" key="2">
    <source>
        <dbReference type="Proteomes" id="UP000002899"/>
    </source>
</evidence>
<protein>
    <submittedName>
        <fullName evidence="1">Uncharacterized protein</fullName>
    </submittedName>
</protein>
<keyword evidence="2" id="KW-1185">Reference proteome</keyword>
<reference evidence="1 2" key="3">
    <citation type="journal article" date="2016" name="Sci. Rep.">
        <title>Genome-wide diversity and gene expression profiling of Babesia microti isolates identify polymorphic genes that mediate host-pathogen interactions.</title>
        <authorList>
            <person name="Silva J.C."/>
            <person name="Cornillot E."/>
            <person name="McCracken C."/>
            <person name="Usmani-Brown S."/>
            <person name="Dwivedi A."/>
            <person name="Ifeonu O.O."/>
            <person name="Crabtree J."/>
            <person name="Gotia H.T."/>
            <person name="Virji A.Z."/>
            <person name="Reynes C."/>
            <person name="Colinge J."/>
            <person name="Kumar V."/>
            <person name="Lawres L."/>
            <person name="Pazzi J.E."/>
            <person name="Pablo J.V."/>
            <person name="Hung C."/>
            <person name="Brancato J."/>
            <person name="Kumari P."/>
            <person name="Orvis J."/>
            <person name="Tretina K."/>
            <person name="Chibucos M."/>
            <person name="Ott S."/>
            <person name="Sadzewicz L."/>
            <person name="Sengamalay N."/>
            <person name="Shetty A.C."/>
            <person name="Su Q."/>
            <person name="Tallon L."/>
            <person name="Fraser C.M."/>
            <person name="Frutos R."/>
            <person name="Molina D.M."/>
            <person name="Krause P.J."/>
            <person name="Ben Mamoun C."/>
        </authorList>
    </citation>
    <scope>NUCLEOTIDE SEQUENCE [LARGE SCALE GENOMIC DNA]</scope>
    <source>
        <strain evidence="1 2">RI</strain>
    </source>
</reference>
<reference evidence="1 2" key="1">
    <citation type="journal article" date="2012" name="Nucleic Acids Res.">
        <title>Sequencing of the smallest Apicomplexan genome from the human pathogen Babesia microti.</title>
        <authorList>
            <person name="Cornillot E."/>
            <person name="Hadj-Kaddour K."/>
            <person name="Dassouli A."/>
            <person name="Noel B."/>
            <person name="Ranwez V."/>
            <person name="Vacherie B."/>
            <person name="Augagneur Y."/>
            <person name="Bres V."/>
            <person name="Duclos A."/>
            <person name="Randazzo S."/>
            <person name="Carcy B."/>
            <person name="Debierre-Grockiego F."/>
            <person name="Delbecq S."/>
            <person name="Moubri-Menage K."/>
            <person name="Shams-Eldin H."/>
            <person name="Usmani-Brown S."/>
            <person name="Bringaud F."/>
            <person name="Wincker P."/>
            <person name="Vivares C.P."/>
            <person name="Schwarz R.T."/>
            <person name="Schetters T.P."/>
            <person name="Krause P.J."/>
            <person name="Gorenflot A."/>
            <person name="Berry V."/>
            <person name="Barbe V."/>
            <person name="Ben Mamoun C."/>
        </authorList>
    </citation>
    <scope>NUCLEOTIDE SEQUENCE [LARGE SCALE GENOMIC DNA]</scope>
    <source>
        <strain evidence="1 2">RI</strain>
    </source>
</reference>
<dbReference type="InterPro" id="IPR036339">
    <property type="entry name" value="PUB-like_dom_sf"/>
</dbReference>
<dbReference type="Gene3D" id="1.20.58.2190">
    <property type="match status" value="1"/>
</dbReference>
<dbReference type="EMBL" id="FO082871">
    <property type="protein sequence ID" value="SIO73281.1"/>
    <property type="molecule type" value="Genomic_DNA"/>
</dbReference>
<accession>A0A1N6LWM4</accession>
<dbReference type="VEuPathDB" id="PiroplasmaDB:BMR1_01G01410"/>